<evidence type="ECO:0000256" key="5">
    <source>
        <dbReference type="ARBA" id="ARBA00022833"/>
    </source>
</evidence>
<dbReference type="SUPFAM" id="SSF57903">
    <property type="entry name" value="FYVE/PHD zinc finger"/>
    <property type="match status" value="1"/>
</dbReference>
<keyword evidence="8" id="KW-0539">Nucleus</keyword>
<proteinExistence type="inferred from homology"/>
<dbReference type="InterPro" id="IPR019787">
    <property type="entry name" value="Znf_PHD-finger"/>
</dbReference>
<evidence type="ECO:0000256" key="12">
    <source>
        <dbReference type="SAM" id="MobiDB-lite"/>
    </source>
</evidence>
<reference evidence="14" key="1">
    <citation type="submission" date="2021-12" db="EMBL/GenBank/DDBJ databases">
        <title>Prjna785345.</title>
        <authorList>
            <person name="Rujirawat T."/>
            <person name="Krajaejun T."/>
        </authorList>
    </citation>
    <scope>NUCLEOTIDE SEQUENCE</scope>
    <source>
        <strain evidence="14">Pi057C3</strain>
    </source>
</reference>
<dbReference type="InterPro" id="IPR025718">
    <property type="entry name" value="SAP30_Sin3-bd"/>
</dbReference>
<feature type="compositionally biased region" description="Low complexity" evidence="12">
    <location>
        <begin position="452"/>
        <end position="493"/>
    </location>
</feature>
<feature type="site" description="Histone H3K4me3 binding" evidence="9">
    <location>
        <position position="519"/>
    </location>
</feature>
<dbReference type="InterPro" id="IPR028651">
    <property type="entry name" value="ING_fam"/>
</dbReference>
<feature type="site" description="Histone H3K4me3 binding" evidence="9">
    <location>
        <position position="533"/>
    </location>
</feature>
<dbReference type="InterPro" id="IPR013083">
    <property type="entry name" value="Znf_RING/FYVE/PHD"/>
</dbReference>
<comment type="subcellular location">
    <subcellularLocation>
        <location evidence="1">Nucleus</location>
    </subcellularLocation>
</comment>
<evidence type="ECO:0000313" key="14">
    <source>
        <dbReference type="EMBL" id="KAJ0402281.1"/>
    </source>
</evidence>
<sequence>MDCTIEYTVQLDYNENGRDTPSEMKGKLPEWAKASKKPPHGTRGSRAVYLEDDFICYNRYRPFTMSLDITLQPTTNENCRPPNLAVMQKNMLHLFSIEEDSIKTSHVFAYYTRAPSATSLVTLFALATAKHKDWTTDKRMCYAETGNIGDFTSVKFTFDFYQAFLMYEAKGGGWGSVDLAGQWDGWSMAEVTQPIGKLEHWKDGCLEFSYVYPDDELSPADAMPLKLGPPTTNAAFEQPVLNMVAGVIVFPTLNNVCIDVNFQLSAVGPNCLGIREDGDDFYDVDDDYDDEGRDDASLRKAVYPPRLMVDFNSLGMTALLRYAQFYQLTVRDDCGKDELAAVVARHFDCSLEVEEDESIVSFMARVRNGEKSVVRHRPPEKDRKNSEKKRKKSNSRKRQRLEATNGTNAAGGSANGSSAQPHSADRSGSEKASERHSAREHHDADTRKASSSHHASSSTTSSSAAAPSSGPPSSASASSSHSSSKNSKKTSSSDSKKDHDNGEDNELYCVCKMPSYGNMIACDGKKCPNPSQWYHLECVGFSDGRHPDTWLCPECDPKGFADFKSKKKKAKVRSKSPGTK</sequence>
<feature type="site" description="Histone H3K4me3 binding" evidence="9">
    <location>
        <position position="523"/>
    </location>
</feature>
<feature type="binding site" evidence="10">
    <location>
        <position position="527"/>
    </location>
    <ligand>
        <name>Zn(2+)</name>
        <dbReference type="ChEBI" id="CHEBI:29105"/>
        <label>2</label>
    </ligand>
</feature>
<keyword evidence="3 10" id="KW-0479">Metal-binding</keyword>
<keyword evidence="4 11" id="KW-0863">Zinc-finger</keyword>
<dbReference type="Pfam" id="PF13867">
    <property type="entry name" value="SAP30_Sin3_bdg"/>
    <property type="match status" value="1"/>
</dbReference>
<feature type="site" description="Histone H3K4me3 binding" evidence="9">
    <location>
        <position position="508"/>
    </location>
</feature>
<keyword evidence="6" id="KW-0805">Transcription regulation</keyword>
<feature type="binding site" evidence="10">
    <location>
        <position position="538"/>
    </location>
    <ligand>
        <name>Zn(2+)</name>
        <dbReference type="ChEBI" id="CHEBI:29105"/>
        <label>1</label>
    </ligand>
</feature>
<evidence type="ECO:0000256" key="8">
    <source>
        <dbReference type="ARBA" id="ARBA00023242"/>
    </source>
</evidence>
<evidence type="ECO:0000256" key="10">
    <source>
        <dbReference type="PIRSR" id="PIRSR628651-51"/>
    </source>
</evidence>
<evidence type="ECO:0000256" key="7">
    <source>
        <dbReference type="ARBA" id="ARBA00023163"/>
    </source>
</evidence>
<organism evidence="14 15">
    <name type="scientific">Pythium insidiosum</name>
    <name type="common">Pythiosis disease agent</name>
    <dbReference type="NCBI Taxonomy" id="114742"/>
    <lineage>
        <taxon>Eukaryota</taxon>
        <taxon>Sar</taxon>
        <taxon>Stramenopiles</taxon>
        <taxon>Oomycota</taxon>
        <taxon>Peronosporomycetes</taxon>
        <taxon>Pythiales</taxon>
        <taxon>Pythiaceae</taxon>
        <taxon>Pythium</taxon>
    </lineage>
</organism>
<dbReference type="PANTHER" id="PTHR10333">
    <property type="entry name" value="INHIBITOR OF GROWTH PROTEIN"/>
    <property type="match status" value="1"/>
</dbReference>
<dbReference type="EMBL" id="JAKCXM010000106">
    <property type="protein sequence ID" value="KAJ0402281.1"/>
    <property type="molecule type" value="Genomic_DNA"/>
</dbReference>
<accession>A0AAD5LKZ7</accession>
<feature type="domain" description="PHD-type" evidence="13">
    <location>
        <begin position="506"/>
        <end position="558"/>
    </location>
</feature>
<feature type="binding site" evidence="10">
    <location>
        <position position="555"/>
    </location>
    <ligand>
        <name>Zn(2+)</name>
        <dbReference type="ChEBI" id="CHEBI:29105"/>
        <label>2</label>
    </ligand>
</feature>
<dbReference type="InterPro" id="IPR038291">
    <property type="entry name" value="SAP30_C_sf"/>
</dbReference>
<dbReference type="Gene3D" id="6.10.160.20">
    <property type="match status" value="1"/>
</dbReference>
<keyword evidence="7" id="KW-0804">Transcription</keyword>
<dbReference type="PROSITE" id="PS50016">
    <property type="entry name" value="ZF_PHD_2"/>
    <property type="match status" value="1"/>
</dbReference>
<feature type="region of interest" description="Disordered" evidence="12">
    <location>
        <begin position="370"/>
        <end position="504"/>
    </location>
</feature>
<evidence type="ECO:0000313" key="15">
    <source>
        <dbReference type="Proteomes" id="UP001209570"/>
    </source>
</evidence>
<keyword evidence="5 10" id="KW-0862">Zinc</keyword>
<evidence type="ECO:0000256" key="4">
    <source>
        <dbReference type="ARBA" id="ARBA00022771"/>
    </source>
</evidence>
<feature type="binding site" evidence="10">
    <location>
        <position position="509"/>
    </location>
    <ligand>
        <name>Zn(2+)</name>
        <dbReference type="ChEBI" id="CHEBI:29105"/>
        <label>1</label>
    </ligand>
</feature>
<dbReference type="Gene3D" id="3.30.40.10">
    <property type="entry name" value="Zinc/RING finger domain, C3HC4 (zinc finger)"/>
    <property type="match status" value="1"/>
</dbReference>
<evidence type="ECO:0000256" key="1">
    <source>
        <dbReference type="ARBA" id="ARBA00004123"/>
    </source>
</evidence>
<evidence type="ECO:0000256" key="6">
    <source>
        <dbReference type="ARBA" id="ARBA00023015"/>
    </source>
</evidence>
<dbReference type="AlphaFoldDB" id="A0AAD5LKZ7"/>
<feature type="binding site" evidence="10">
    <location>
        <position position="522"/>
    </location>
    <ligand>
        <name>Zn(2+)</name>
        <dbReference type="ChEBI" id="CHEBI:29105"/>
        <label>2</label>
    </ligand>
</feature>
<evidence type="ECO:0000259" key="13">
    <source>
        <dbReference type="PROSITE" id="PS50016"/>
    </source>
</evidence>
<keyword evidence="15" id="KW-1185">Reference proteome</keyword>
<dbReference type="GO" id="GO:0005634">
    <property type="term" value="C:nucleus"/>
    <property type="evidence" value="ECO:0007669"/>
    <property type="project" value="UniProtKB-SubCell"/>
</dbReference>
<dbReference type="PANTHER" id="PTHR10333:SF103">
    <property type="entry name" value="INHIBITOR OF GROWTH PROTEIN 3"/>
    <property type="match status" value="1"/>
</dbReference>
<evidence type="ECO:0000256" key="9">
    <source>
        <dbReference type="PIRSR" id="PIRSR628651-50"/>
    </source>
</evidence>
<evidence type="ECO:0000256" key="2">
    <source>
        <dbReference type="ARBA" id="ARBA00010210"/>
    </source>
</evidence>
<feature type="binding site" evidence="10">
    <location>
        <position position="511"/>
    </location>
    <ligand>
        <name>Zn(2+)</name>
        <dbReference type="ChEBI" id="CHEBI:29105"/>
        <label>1</label>
    </ligand>
</feature>
<feature type="compositionally biased region" description="Basic and acidic residues" evidence="12">
    <location>
        <begin position="370"/>
        <end position="385"/>
    </location>
</feature>
<protein>
    <recommendedName>
        <fullName evidence="13">PHD-type domain-containing protein</fullName>
    </recommendedName>
</protein>
<feature type="binding site" evidence="10">
    <location>
        <position position="535"/>
    </location>
    <ligand>
        <name>Zn(2+)</name>
        <dbReference type="ChEBI" id="CHEBI:29105"/>
        <label>1</label>
    </ligand>
</feature>
<dbReference type="GO" id="GO:0008270">
    <property type="term" value="F:zinc ion binding"/>
    <property type="evidence" value="ECO:0007669"/>
    <property type="project" value="UniProtKB-KW"/>
</dbReference>
<feature type="compositionally biased region" description="Basic and acidic residues" evidence="12">
    <location>
        <begin position="423"/>
        <end position="448"/>
    </location>
</feature>
<dbReference type="InterPro" id="IPR011011">
    <property type="entry name" value="Znf_FYVE_PHD"/>
</dbReference>
<evidence type="ECO:0000256" key="11">
    <source>
        <dbReference type="PROSITE-ProRule" id="PRU00146"/>
    </source>
</evidence>
<comment type="caution">
    <text evidence="14">The sequence shown here is derived from an EMBL/GenBank/DDBJ whole genome shotgun (WGS) entry which is preliminary data.</text>
</comment>
<feature type="compositionally biased region" description="Low complexity" evidence="12">
    <location>
        <begin position="403"/>
        <end position="419"/>
    </location>
</feature>
<name>A0AAD5LKZ7_PYTIN</name>
<dbReference type="Proteomes" id="UP001209570">
    <property type="component" value="Unassembled WGS sequence"/>
</dbReference>
<dbReference type="InterPro" id="IPR001965">
    <property type="entry name" value="Znf_PHD"/>
</dbReference>
<feature type="binding site" evidence="10">
    <location>
        <position position="552"/>
    </location>
    <ligand>
        <name>Zn(2+)</name>
        <dbReference type="ChEBI" id="CHEBI:29105"/>
        <label>2</label>
    </ligand>
</feature>
<gene>
    <name evidence="14" type="ORF">P43SY_002905</name>
</gene>
<dbReference type="SMART" id="SM00249">
    <property type="entry name" value="PHD"/>
    <property type="match status" value="1"/>
</dbReference>
<evidence type="ECO:0000256" key="3">
    <source>
        <dbReference type="ARBA" id="ARBA00022723"/>
    </source>
</evidence>
<feature type="compositionally biased region" description="Basic residues" evidence="12">
    <location>
        <begin position="386"/>
        <end position="399"/>
    </location>
</feature>
<comment type="similarity">
    <text evidence="2">Belongs to the ING family.</text>
</comment>